<dbReference type="SUPFAM" id="SSF142906">
    <property type="entry name" value="YjbR-like"/>
    <property type="match status" value="1"/>
</dbReference>
<dbReference type="InterPro" id="IPR038056">
    <property type="entry name" value="YjbR-like_sf"/>
</dbReference>
<organism evidence="1 2">
    <name type="scientific">Leptospira johnsonii</name>
    <dbReference type="NCBI Taxonomy" id="1917820"/>
    <lineage>
        <taxon>Bacteria</taxon>
        <taxon>Pseudomonadati</taxon>
        <taxon>Spirochaetota</taxon>
        <taxon>Spirochaetia</taxon>
        <taxon>Leptospirales</taxon>
        <taxon>Leptospiraceae</taxon>
        <taxon>Leptospira</taxon>
    </lineage>
</organism>
<gene>
    <name evidence="1" type="ORF">LPTSP1_24090</name>
</gene>
<evidence type="ECO:0008006" key="3">
    <source>
        <dbReference type="Google" id="ProtNLM"/>
    </source>
</evidence>
<dbReference type="InterPro" id="IPR058532">
    <property type="entry name" value="YjbR/MT2646/Rv2570-like"/>
</dbReference>
<dbReference type="Pfam" id="PF04237">
    <property type="entry name" value="YjbR"/>
    <property type="match status" value="1"/>
</dbReference>
<dbReference type="EMBL" id="BFAY01000011">
    <property type="protein sequence ID" value="GBF39407.1"/>
    <property type="molecule type" value="Genomic_DNA"/>
</dbReference>
<name>A0A2P2D428_9LEPT</name>
<dbReference type="Gene3D" id="3.90.1150.30">
    <property type="match status" value="1"/>
</dbReference>
<evidence type="ECO:0000313" key="1">
    <source>
        <dbReference type="EMBL" id="GBF39407.1"/>
    </source>
</evidence>
<dbReference type="OrthoDB" id="277063at2"/>
<dbReference type="AlphaFoldDB" id="A0A2P2D428"/>
<keyword evidence="2" id="KW-1185">Reference proteome</keyword>
<sequence>MSDHISVPETILSKLRLICLDLPEAYEEQAWIGIRWCIKKKNFAHVLMLQNGYPPAYAKASGLEGIACLLTFRFSPKKMDVSRFKQYPFFKPVWWEDIIGLVIDDSIDWEELEVLLKESYCQLAPKKLAEMVEGS</sequence>
<protein>
    <recommendedName>
        <fullName evidence="3">PF04237 family protein</fullName>
    </recommendedName>
</protein>
<evidence type="ECO:0000313" key="2">
    <source>
        <dbReference type="Proteomes" id="UP000245076"/>
    </source>
</evidence>
<dbReference type="Proteomes" id="UP000245076">
    <property type="component" value="Unassembled WGS sequence"/>
</dbReference>
<accession>A0A2P2D428</accession>
<dbReference type="RefSeq" id="WP_108929017.1">
    <property type="nucleotide sequence ID" value="NZ_BFAY01000011.1"/>
</dbReference>
<comment type="caution">
    <text evidence="1">The sequence shown here is derived from an EMBL/GenBank/DDBJ whole genome shotgun (WGS) entry which is preliminary data.</text>
</comment>
<proteinExistence type="predicted"/>
<reference evidence="1 2" key="1">
    <citation type="submission" date="2018-02" db="EMBL/GenBank/DDBJ databases">
        <title>Novel Leptospira species isolated from soil and water in Japan.</title>
        <authorList>
            <person name="Nakao R."/>
            <person name="Masuzawa T."/>
        </authorList>
    </citation>
    <scope>NUCLEOTIDE SEQUENCE [LARGE SCALE GENOMIC DNA]</scope>
    <source>
        <strain evidence="1 2">E8</strain>
    </source>
</reference>